<proteinExistence type="predicted"/>
<dbReference type="GO" id="GO:0032259">
    <property type="term" value="P:methylation"/>
    <property type="evidence" value="ECO:0007669"/>
    <property type="project" value="UniProtKB-KW"/>
</dbReference>
<dbReference type="OrthoDB" id="206354at2759"/>
<evidence type="ECO:0000256" key="3">
    <source>
        <dbReference type="ARBA" id="ARBA00022603"/>
    </source>
</evidence>
<dbReference type="InterPro" id="IPR029063">
    <property type="entry name" value="SAM-dependent_MTases_sf"/>
</dbReference>
<dbReference type="SUPFAM" id="SSF53335">
    <property type="entry name" value="S-adenosyl-L-methionine-dependent methyltransferases"/>
    <property type="match status" value="1"/>
</dbReference>
<evidence type="ECO:0000256" key="2">
    <source>
        <dbReference type="ARBA" id="ARBA00022490"/>
    </source>
</evidence>
<dbReference type="InterPro" id="IPR041370">
    <property type="entry name" value="Mlase_EEF1AKMT1/ZCCHC4"/>
</dbReference>
<dbReference type="GO" id="GO:0016279">
    <property type="term" value="F:protein-lysine N-methyltransferase activity"/>
    <property type="evidence" value="ECO:0007669"/>
    <property type="project" value="InterPro"/>
</dbReference>
<keyword evidence="2" id="KW-0963">Cytoplasm</keyword>
<comment type="subcellular location">
    <subcellularLocation>
        <location evidence="1">Cytoplasm</location>
    </subcellularLocation>
</comment>
<dbReference type="GeneID" id="110977612"/>
<evidence type="ECO:0000313" key="6">
    <source>
        <dbReference type="RefSeq" id="XP_022087589.1"/>
    </source>
</evidence>
<organism evidence="5 6">
    <name type="scientific">Acanthaster planci</name>
    <name type="common">Crown-of-thorns starfish</name>
    <dbReference type="NCBI Taxonomy" id="133434"/>
    <lineage>
        <taxon>Eukaryota</taxon>
        <taxon>Metazoa</taxon>
        <taxon>Echinodermata</taxon>
        <taxon>Eleutherozoa</taxon>
        <taxon>Asterozoa</taxon>
        <taxon>Asteroidea</taxon>
        <taxon>Valvatacea</taxon>
        <taxon>Valvatida</taxon>
        <taxon>Acanthasteridae</taxon>
        <taxon>Acanthaster</taxon>
    </lineage>
</organism>
<dbReference type="Proteomes" id="UP000694845">
    <property type="component" value="Unplaced"/>
</dbReference>
<sequence length="199" mass="22761">MWHERDETAVAFGICVLLHISEKWGTQMMTYQSFLLKLWQHCKSFMEAKKQMILVKTGIACVACPTLYQKLQHLKPATCTTVLLEFDKRFAIYKEDFVFYDYNTPLKLTNLQENSFDVVVADPPYLSEECLRKIAQTVQFLSSDKVILCTGAVMEDLARELLGVSVCLFIPSHSRSLANAFRCFANFKTHLLNQTVADA</sequence>
<keyword evidence="4" id="KW-0808">Transferase</keyword>
<protein>
    <submittedName>
        <fullName evidence="6">EEF1A lysine methyltransferase 1-like isoform X4</fullName>
    </submittedName>
</protein>
<dbReference type="GO" id="GO:0005737">
    <property type="term" value="C:cytoplasm"/>
    <property type="evidence" value="ECO:0007669"/>
    <property type="project" value="UniProtKB-SubCell"/>
</dbReference>
<dbReference type="PANTHER" id="PTHR13200:SF0">
    <property type="entry name" value="EEF1A LYSINE METHYLTRANSFERASE 1"/>
    <property type="match status" value="1"/>
</dbReference>
<dbReference type="GO" id="GO:0003676">
    <property type="term" value="F:nucleic acid binding"/>
    <property type="evidence" value="ECO:0007669"/>
    <property type="project" value="InterPro"/>
</dbReference>
<name>A0A8B7Y334_ACAPL</name>
<dbReference type="InterPro" id="IPR019369">
    <property type="entry name" value="Efm5/EEF1AKMT1"/>
</dbReference>
<keyword evidence="5" id="KW-1185">Reference proteome</keyword>
<dbReference type="PANTHER" id="PTHR13200">
    <property type="entry name" value="EEF1A LYSINE METHYLTRANSFERASE 1"/>
    <property type="match status" value="1"/>
</dbReference>
<reference evidence="6" key="1">
    <citation type="submission" date="2025-08" db="UniProtKB">
        <authorList>
            <consortium name="RefSeq"/>
        </authorList>
    </citation>
    <scope>IDENTIFICATION</scope>
</reference>
<accession>A0A8B7Y334</accession>
<gene>
    <name evidence="6" type="primary">LOC110977612</name>
</gene>
<evidence type="ECO:0000256" key="4">
    <source>
        <dbReference type="ARBA" id="ARBA00022679"/>
    </source>
</evidence>
<dbReference type="PROSITE" id="PS00092">
    <property type="entry name" value="N6_MTASE"/>
    <property type="match status" value="1"/>
</dbReference>
<dbReference type="AlphaFoldDB" id="A0A8B7Y334"/>
<keyword evidence="3" id="KW-0489">Methyltransferase</keyword>
<dbReference type="Pfam" id="PF10237">
    <property type="entry name" value="N6-adenineMlase"/>
    <property type="match status" value="1"/>
</dbReference>
<evidence type="ECO:0000256" key="1">
    <source>
        <dbReference type="ARBA" id="ARBA00004496"/>
    </source>
</evidence>
<dbReference type="InterPro" id="IPR002052">
    <property type="entry name" value="DNA_methylase_N6_adenine_CS"/>
</dbReference>
<evidence type="ECO:0000313" key="5">
    <source>
        <dbReference type="Proteomes" id="UP000694845"/>
    </source>
</evidence>
<dbReference type="RefSeq" id="XP_022087589.1">
    <property type="nucleotide sequence ID" value="XM_022231897.1"/>
</dbReference>